<evidence type="ECO:0000313" key="2">
    <source>
        <dbReference type="Proteomes" id="UP000021315"/>
    </source>
</evidence>
<dbReference type="RefSeq" id="WP_273704741.1">
    <property type="nucleotide sequence ID" value="NZ_JDST02000078.1"/>
</dbReference>
<evidence type="ECO:0000313" key="1">
    <source>
        <dbReference type="EMBL" id="KFB75651.1"/>
    </source>
</evidence>
<dbReference type="AlphaFoldDB" id="A0A080M3M7"/>
<dbReference type="EMBL" id="JDST02000078">
    <property type="protein sequence ID" value="KFB75651.1"/>
    <property type="molecule type" value="Genomic_DNA"/>
</dbReference>
<accession>A0A080M3M7</accession>
<name>A0A080M3M7_9PROT</name>
<reference evidence="1" key="1">
    <citation type="submission" date="2014-02" db="EMBL/GenBank/DDBJ databases">
        <title>Expanding our view of genomic diversity in Candidatus Accumulibacter clades.</title>
        <authorList>
            <person name="Skennerton C.T."/>
            <person name="Barr J.J."/>
            <person name="Slater F.R."/>
            <person name="Bond P.L."/>
            <person name="Tyson G.W."/>
        </authorList>
    </citation>
    <scope>NUCLEOTIDE SEQUENCE [LARGE SCALE GENOMIC DNA]</scope>
</reference>
<proteinExistence type="predicted"/>
<protein>
    <submittedName>
        <fullName evidence="1">Uncharacterized protein</fullName>
    </submittedName>
</protein>
<sequence length="149" mass="17431">MLARIYKVLPLVVQCGGVMRIIAFITEGPVIRESLGHLGEPTSPLTLAPTRGPPWWKFPVAGQAEREIDPQAQPAPDYEFDQRIAWSAQKRQRFAVCRRTTRLPAGYRLAEFRRPCACWCWFCRWFCLGERGFQDQFSFDMVRKTRRYF</sequence>
<organism evidence="1 2">
    <name type="scientific">Candidatus Accumulibacter cognatus</name>
    <dbReference type="NCBI Taxonomy" id="2954383"/>
    <lineage>
        <taxon>Bacteria</taxon>
        <taxon>Pseudomonadati</taxon>
        <taxon>Pseudomonadota</taxon>
        <taxon>Betaproteobacteria</taxon>
        <taxon>Candidatus Accumulibacter</taxon>
    </lineage>
</organism>
<dbReference type="Proteomes" id="UP000021315">
    <property type="component" value="Unassembled WGS sequence"/>
</dbReference>
<keyword evidence="2" id="KW-1185">Reference proteome</keyword>
<comment type="caution">
    <text evidence="1">The sequence shown here is derived from an EMBL/GenBank/DDBJ whole genome shotgun (WGS) entry which is preliminary data.</text>
</comment>
<dbReference type="STRING" id="1453999.AW06_003266"/>
<gene>
    <name evidence="1" type="ORF">AW06_003266</name>
</gene>